<keyword evidence="1 4" id="KW-0853">WD repeat</keyword>
<dbReference type="Pfam" id="PF00059">
    <property type="entry name" value="Lectin_C"/>
    <property type="match status" value="2"/>
</dbReference>
<dbReference type="InterPro" id="IPR049813">
    <property type="entry name" value="Elp-1-like_TD"/>
</dbReference>
<feature type="region of interest" description="Disordered" evidence="5">
    <location>
        <begin position="540"/>
        <end position="569"/>
    </location>
</feature>
<dbReference type="InterPro" id="IPR055442">
    <property type="entry name" value="Beta-prop_EML-like_2nd"/>
</dbReference>
<dbReference type="PROSITE" id="PS50041">
    <property type="entry name" value="C_TYPE_LECTIN_2"/>
    <property type="match status" value="2"/>
</dbReference>
<feature type="compositionally biased region" description="Basic and acidic residues" evidence="5">
    <location>
        <begin position="297"/>
        <end position="312"/>
    </location>
</feature>
<dbReference type="PANTHER" id="PTHR13720:SF50">
    <property type="entry name" value="ECHINODERM MICROTUBULE-ASSOCIATED PROTEIN-LIKE 2"/>
    <property type="match status" value="1"/>
</dbReference>
<dbReference type="CDD" id="cd00037">
    <property type="entry name" value="CLECT"/>
    <property type="match status" value="1"/>
</dbReference>
<dbReference type="InterPro" id="IPR050630">
    <property type="entry name" value="WD_repeat_EMAP"/>
</dbReference>
<sequence>MLHIVFVCLFVLAQAGCPDGSVDNGNGGCLRGAKTATPFIYAESGCSLAGGHLSSITSAFVNEVIRSYVAGISGQSFLIGLQRNWNGWAWSDGSSAQYLNFDSGEPGNDSCVLMSALSGKWRTTACHTTNPFVCTLSTIQMAPSRPSCPSEWTYYASTKSCYFKGKMKSWLDAESDCVSRGGHLASIHTKDEADFVTGMAQIDASCQLCSQLKQRYRMWIGGQTINGNWAWTDGTPYDYSPYGLPADRDYFMMVNTDSDCREDPSSAYVHWKGIRKISRQHEPIIEVVEALSNGGQHEGKNAMKEMSAERKLTMGSPGEANGEKLGVEMKEMKEKEKGGPQKPSPFSALLGRVRPSPPSLLTTTSTSDSSTLSPSSFSSFNSATPRMRARPPVHPNATTTTISNDGLGNNNENTVALQQKITELEVQVEAQNGELLVLRASMADVLRRLAKLEGDGVSESQTSTHRRSPHRTVHQSPSRSSISSASTTTTTNPMTQSLYVPAGVDENHTFRPISTLVNVSMGRSPRGSPIRKWMSSYDMKDAQSNQTQPSSTFSPLSRKQSANSINKTASTQSLVSANLGIPNASTVGRGVSTRSPSYNSLASSRLLRNTVPKEPTFTPSTHILHVMVNGRTVAVPVPEEVTEWNLHQEQPPPPGLSPRIDWVYGLSIKETGDCVHQLLTAEIVYPVGTLAVLYNREDHCQRHYTQHTSEIRSIAMHPNRRIVASGQTSRHTLGRSNGRTRSPVSPPHDSEVALCTGETQAHVRLWDSVSLTTLHVIGTFDHWFERSISSLAFSQADGGALLACVDEGYQHMLTVWDWNQKKKVAEAKSASDSTTGLHFHSHQRNSIIQYGKGHFSFWTLDIRKQTLDKISATFEGRDRPKAVLSICFPDESTVVVGDSNGSISQWNVKSGKMMRIQQGIHPGGVLVLAMISAEQFVSGGVQKMLYPFDTTDFVRSGVPIVLPENCINLRSLSVCRDGSMLISIGDNKIFHGDQQNGFQLVVEGDDEEISSINVNPHTPRLLCTSRSGLAKVWDTEERRLIWSKYFEDGITGSSYSHCGAYIALGTESGRVLVVDGNSKSLLFDSKYSTQPIVTVRFSPTSNILAVSTKEPSVLLLRSSSSKTYSNHARIATLPSPVNCIDFSEDGQMLRFTTTIGHLLFFSLQGDSVTTADARQIRWSSGNCVASFEASIGASSTGSVTAGCLGGNEKNPLVVLGRQDGTVRLYSSPVKSCEAGFHELRAGAAPITQVSSKNDSLFTTAQNGVSVLQWKC</sequence>
<dbReference type="GO" id="GO:0072686">
    <property type="term" value="C:mitotic spindle"/>
    <property type="evidence" value="ECO:0007669"/>
    <property type="project" value="TreeGrafter"/>
</dbReference>
<feature type="region of interest" description="Disordered" evidence="5">
    <location>
        <begin position="725"/>
        <end position="750"/>
    </location>
</feature>
<feature type="domain" description="C-type lectin" evidence="7">
    <location>
        <begin position="157"/>
        <end position="272"/>
    </location>
</feature>
<feature type="compositionally biased region" description="Basic and acidic residues" evidence="5">
    <location>
        <begin position="321"/>
        <end position="339"/>
    </location>
</feature>
<feature type="compositionally biased region" description="Basic residues" evidence="5">
    <location>
        <begin position="464"/>
        <end position="473"/>
    </location>
</feature>
<dbReference type="Proteomes" id="UP000887575">
    <property type="component" value="Unassembled WGS sequence"/>
</dbReference>
<evidence type="ECO:0000256" key="3">
    <source>
        <dbReference type="ARBA" id="ARBA00022737"/>
    </source>
</evidence>
<evidence type="ECO:0000313" key="9">
    <source>
        <dbReference type="WBParaSite" id="MBELARI_LOCUS9770"/>
    </source>
</evidence>
<feature type="region of interest" description="Disordered" evidence="5">
    <location>
        <begin position="454"/>
        <end position="496"/>
    </location>
</feature>
<dbReference type="InterPro" id="IPR001304">
    <property type="entry name" value="C-type_lectin-like"/>
</dbReference>
<accession>A0AAF3JCA4</accession>
<feature type="signal peptide" evidence="6">
    <location>
        <begin position="1"/>
        <end position="15"/>
    </location>
</feature>
<feature type="compositionally biased region" description="Low complexity" evidence="5">
    <location>
        <begin position="359"/>
        <end position="385"/>
    </location>
</feature>
<dbReference type="SMART" id="SM00320">
    <property type="entry name" value="WD40"/>
    <property type="match status" value="9"/>
</dbReference>
<feature type="compositionally biased region" description="Polar residues" evidence="5">
    <location>
        <begin position="725"/>
        <end position="743"/>
    </location>
</feature>
<organism evidence="8 9">
    <name type="scientific">Mesorhabditis belari</name>
    <dbReference type="NCBI Taxonomy" id="2138241"/>
    <lineage>
        <taxon>Eukaryota</taxon>
        <taxon>Metazoa</taxon>
        <taxon>Ecdysozoa</taxon>
        <taxon>Nematoda</taxon>
        <taxon>Chromadorea</taxon>
        <taxon>Rhabditida</taxon>
        <taxon>Rhabditina</taxon>
        <taxon>Rhabditomorpha</taxon>
        <taxon>Rhabditoidea</taxon>
        <taxon>Rhabditidae</taxon>
        <taxon>Mesorhabditinae</taxon>
        <taxon>Mesorhabditis</taxon>
    </lineage>
</organism>
<proteinExistence type="predicted"/>
<feature type="region of interest" description="Disordered" evidence="5">
    <location>
        <begin position="296"/>
        <end position="411"/>
    </location>
</feature>
<feature type="compositionally biased region" description="Polar residues" evidence="5">
    <location>
        <begin position="542"/>
        <end position="569"/>
    </location>
</feature>
<keyword evidence="2" id="KW-0493">Microtubule</keyword>
<evidence type="ECO:0000256" key="4">
    <source>
        <dbReference type="PROSITE-ProRule" id="PRU00221"/>
    </source>
</evidence>
<dbReference type="PROSITE" id="PS50082">
    <property type="entry name" value="WD_REPEATS_2"/>
    <property type="match status" value="1"/>
</dbReference>
<dbReference type="Pfam" id="PF23414">
    <property type="entry name" value="Beta-prop_EML_2"/>
    <property type="match status" value="1"/>
</dbReference>
<dbReference type="InterPro" id="IPR016187">
    <property type="entry name" value="CTDL_fold"/>
</dbReference>
<dbReference type="InterPro" id="IPR055439">
    <property type="entry name" value="Beta-prop_EML_1st"/>
</dbReference>
<evidence type="ECO:0000256" key="1">
    <source>
        <dbReference type="ARBA" id="ARBA00022574"/>
    </source>
</evidence>
<dbReference type="Gene3D" id="3.10.100.10">
    <property type="entry name" value="Mannose-Binding Protein A, subunit A"/>
    <property type="match status" value="2"/>
</dbReference>
<evidence type="ECO:0000259" key="7">
    <source>
        <dbReference type="PROSITE" id="PS50041"/>
    </source>
</evidence>
<dbReference type="SUPFAM" id="SSF56436">
    <property type="entry name" value="C-type lectin-like"/>
    <property type="match status" value="2"/>
</dbReference>
<feature type="chain" id="PRO_5041926583" description="C-type lectin domain-containing protein" evidence="6">
    <location>
        <begin position="16"/>
        <end position="1271"/>
    </location>
</feature>
<dbReference type="CDD" id="cd21931">
    <property type="entry name" value="TD_EMAP-like"/>
    <property type="match status" value="1"/>
</dbReference>
<dbReference type="Gene3D" id="2.130.10.10">
    <property type="entry name" value="YVTN repeat-like/Quinoprotein amine dehydrogenase"/>
    <property type="match status" value="2"/>
</dbReference>
<dbReference type="Pfam" id="PF23409">
    <property type="entry name" value="Beta-prop_EML"/>
    <property type="match status" value="1"/>
</dbReference>
<keyword evidence="8" id="KW-1185">Reference proteome</keyword>
<dbReference type="GO" id="GO:0005874">
    <property type="term" value="C:microtubule"/>
    <property type="evidence" value="ECO:0007669"/>
    <property type="project" value="UniProtKB-KW"/>
</dbReference>
<feature type="repeat" description="WD" evidence="4">
    <location>
        <begin position="1002"/>
        <end position="1043"/>
    </location>
</feature>
<evidence type="ECO:0000256" key="5">
    <source>
        <dbReference type="SAM" id="MobiDB-lite"/>
    </source>
</evidence>
<dbReference type="SMART" id="SM00034">
    <property type="entry name" value="CLECT"/>
    <property type="match status" value="2"/>
</dbReference>
<dbReference type="InterPro" id="IPR016186">
    <property type="entry name" value="C-type_lectin-like/link_sf"/>
</dbReference>
<dbReference type="InterPro" id="IPR015943">
    <property type="entry name" value="WD40/YVTN_repeat-like_dom_sf"/>
</dbReference>
<dbReference type="AlphaFoldDB" id="A0AAF3JCA4"/>
<dbReference type="SUPFAM" id="SSF50978">
    <property type="entry name" value="WD40 repeat-like"/>
    <property type="match status" value="2"/>
</dbReference>
<feature type="compositionally biased region" description="Low complexity" evidence="5">
    <location>
        <begin position="476"/>
        <end position="496"/>
    </location>
</feature>
<name>A0AAF3JCA4_9BILA</name>
<keyword evidence="6" id="KW-0732">Signal</keyword>
<evidence type="ECO:0000256" key="2">
    <source>
        <dbReference type="ARBA" id="ARBA00022701"/>
    </source>
</evidence>
<dbReference type="GO" id="GO:0008017">
    <property type="term" value="F:microtubule binding"/>
    <property type="evidence" value="ECO:0007669"/>
    <property type="project" value="TreeGrafter"/>
</dbReference>
<dbReference type="WBParaSite" id="MBELARI_LOCUS9770">
    <property type="protein sequence ID" value="MBELARI_LOCUS9770"/>
    <property type="gene ID" value="MBELARI_LOCUS9770"/>
</dbReference>
<dbReference type="PANTHER" id="PTHR13720">
    <property type="entry name" value="WD-40 REPEAT PROTEIN"/>
    <property type="match status" value="1"/>
</dbReference>
<feature type="domain" description="C-type lectin" evidence="7">
    <location>
        <begin position="25"/>
        <end position="135"/>
    </location>
</feature>
<reference evidence="9" key="1">
    <citation type="submission" date="2024-02" db="UniProtKB">
        <authorList>
            <consortium name="WormBaseParasite"/>
        </authorList>
    </citation>
    <scope>IDENTIFICATION</scope>
</reference>
<dbReference type="GO" id="GO:0000226">
    <property type="term" value="P:microtubule cytoskeleton organization"/>
    <property type="evidence" value="ECO:0007669"/>
    <property type="project" value="TreeGrafter"/>
</dbReference>
<dbReference type="InterPro" id="IPR036322">
    <property type="entry name" value="WD40_repeat_dom_sf"/>
</dbReference>
<dbReference type="InterPro" id="IPR001680">
    <property type="entry name" value="WD40_rpt"/>
</dbReference>
<evidence type="ECO:0000313" key="8">
    <source>
        <dbReference type="Proteomes" id="UP000887575"/>
    </source>
</evidence>
<keyword evidence="3" id="KW-0677">Repeat</keyword>
<feature type="compositionally biased region" description="Polar residues" evidence="5">
    <location>
        <begin position="396"/>
        <end position="411"/>
    </location>
</feature>
<protein>
    <recommendedName>
        <fullName evidence="7">C-type lectin domain-containing protein</fullName>
    </recommendedName>
</protein>
<evidence type="ECO:0000256" key="6">
    <source>
        <dbReference type="SAM" id="SignalP"/>
    </source>
</evidence>